<name>A0A2I0AT51_9ASPA</name>
<gene>
    <name evidence="1" type="ORF">AXF42_Ash000821</name>
</gene>
<dbReference type="EMBL" id="KZ451950">
    <property type="protein sequence ID" value="PKA58728.1"/>
    <property type="molecule type" value="Genomic_DNA"/>
</dbReference>
<reference evidence="1 2" key="1">
    <citation type="journal article" date="2017" name="Nature">
        <title>The Apostasia genome and the evolution of orchids.</title>
        <authorList>
            <person name="Zhang G.Q."/>
            <person name="Liu K.W."/>
            <person name="Li Z."/>
            <person name="Lohaus R."/>
            <person name="Hsiao Y.Y."/>
            <person name="Niu S.C."/>
            <person name="Wang J.Y."/>
            <person name="Lin Y.C."/>
            <person name="Xu Q."/>
            <person name="Chen L.J."/>
            <person name="Yoshida K."/>
            <person name="Fujiwara S."/>
            <person name="Wang Z.W."/>
            <person name="Zhang Y.Q."/>
            <person name="Mitsuda N."/>
            <person name="Wang M."/>
            <person name="Liu G.H."/>
            <person name="Pecoraro L."/>
            <person name="Huang H.X."/>
            <person name="Xiao X.J."/>
            <person name="Lin M."/>
            <person name="Wu X.Y."/>
            <person name="Wu W.L."/>
            <person name="Chen Y.Y."/>
            <person name="Chang S.B."/>
            <person name="Sakamoto S."/>
            <person name="Ohme-Takagi M."/>
            <person name="Yagi M."/>
            <person name="Zeng S.J."/>
            <person name="Shen C.Y."/>
            <person name="Yeh C.M."/>
            <person name="Luo Y.B."/>
            <person name="Tsai W.C."/>
            <person name="Van de Peer Y."/>
            <person name="Liu Z.J."/>
        </authorList>
    </citation>
    <scope>NUCLEOTIDE SEQUENCE [LARGE SCALE GENOMIC DNA]</scope>
    <source>
        <strain evidence="2">cv. Shenzhen</strain>
        <tissue evidence="1">Stem</tissue>
    </source>
</reference>
<protein>
    <submittedName>
        <fullName evidence="1">Uncharacterized protein</fullName>
    </submittedName>
</protein>
<dbReference type="Proteomes" id="UP000236161">
    <property type="component" value="Unassembled WGS sequence"/>
</dbReference>
<sequence>MTDEDLMLIVRYKKKFEERLQQEGKEHLTETEKCQMYLEGLPASMQDLLRGQQYSEYDKLLADSEIVASNLLVNKARECLRSGRVIIKM</sequence>
<evidence type="ECO:0000313" key="2">
    <source>
        <dbReference type="Proteomes" id="UP000236161"/>
    </source>
</evidence>
<dbReference type="AlphaFoldDB" id="A0A2I0AT51"/>
<evidence type="ECO:0000313" key="1">
    <source>
        <dbReference type="EMBL" id="PKA58728.1"/>
    </source>
</evidence>
<keyword evidence="2" id="KW-1185">Reference proteome</keyword>
<accession>A0A2I0AT51</accession>
<organism evidence="1 2">
    <name type="scientific">Apostasia shenzhenica</name>
    <dbReference type="NCBI Taxonomy" id="1088818"/>
    <lineage>
        <taxon>Eukaryota</taxon>
        <taxon>Viridiplantae</taxon>
        <taxon>Streptophyta</taxon>
        <taxon>Embryophyta</taxon>
        <taxon>Tracheophyta</taxon>
        <taxon>Spermatophyta</taxon>
        <taxon>Magnoliopsida</taxon>
        <taxon>Liliopsida</taxon>
        <taxon>Asparagales</taxon>
        <taxon>Orchidaceae</taxon>
        <taxon>Apostasioideae</taxon>
        <taxon>Apostasia</taxon>
    </lineage>
</organism>
<proteinExistence type="predicted"/>